<dbReference type="InterPro" id="IPR018389">
    <property type="entry name" value="DctP_fam"/>
</dbReference>
<dbReference type="Gene3D" id="3.40.190.170">
    <property type="entry name" value="Bacterial extracellular solute-binding protein, family 7"/>
    <property type="match status" value="1"/>
</dbReference>
<dbReference type="GO" id="GO:0030288">
    <property type="term" value="C:outer membrane-bounded periplasmic space"/>
    <property type="evidence" value="ECO:0007669"/>
    <property type="project" value="InterPro"/>
</dbReference>
<keyword evidence="6" id="KW-1185">Reference proteome</keyword>
<protein>
    <submittedName>
        <fullName evidence="5">TRAP transporter substrate-binding protein</fullName>
    </submittedName>
</protein>
<evidence type="ECO:0000256" key="3">
    <source>
        <dbReference type="ARBA" id="ARBA00022729"/>
    </source>
</evidence>
<dbReference type="PANTHER" id="PTHR33376:SF7">
    <property type="entry name" value="C4-DICARBOXYLATE-BINDING PROTEIN DCTB"/>
    <property type="match status" value="1"/>
</dbReference>
<evidence type="ECO:0000256" key="2">
    <source>
        <dbReference type="ARBA" id="ARBA00022448"/>
    </source>
</evidence>
<feature type="chain" id="PRO_5030836697" evidence="4">
    <location>
        <begin position="22"/>
        <end position="341"/>
    </location>
</feature>
<evidence type="ECO:0000313" key="5">
    <source>
        <dbReference type="EMBL" id="MSU05803.1"/>
    </source>
</evidence>
<reference evidence="5 6" key="1">
    <citation type="submission" date="2019-08" db="EMBL/GenBank/DDBJ databases">
        <title>In-depth cultivation of the pig gut microbiome towards novel bacterial diversity and tailored functional studies.</title>
        <authorList>
            <person name="Wylensek D."/>
            <person name="Hitch T.C.A."/>
            <person name="Clavel T."/>
        </authorList>
    </citation>
    <scope>NUCLEOTIDE SEQUENCE [LARGE SCALE GENOMIC DNA]</scope>
    <source>
        <strain evidence="5 6">NM-380-WT-3C1</strain>
    </source>
</reference>
<dbReference type="InterPro" id="IPR004682">
    <property type="entry name" value="TRAP_DctP"/>
</dbReference>
<evidence type="ECO:0000256" key="1">
    <source>
        <dbReference type="ARBA" id="ARBA00009023"/>
    </source>
</evidence>
<dbReference type="PANTHER" id="PTHR33376">
    <property type="match status" value="1"/>
</dbReference>
<feature type="signal peptide" evidence="4">
    <location>
        <begin position="1"/>
        <end position="21"/>
    </location>
</feature>
<dbReference type="Proteomes" id="UP000460549">
    <property type="component" value="Unassembled WGS sequence"/>
</dbReference>
<dbReference type="AlphaFoldDB" id="A0A7X2PBI4"/>
<dbReference type="CDD" id="cd13603">
    <property type="entry name" value="PBP2_TRAP_Siap_TeaA_like"/>
    <property type="match status" value="1"/>
</dbReference>
<comment type="similarity">
    <text evidence="1">Belongs to the bacterial solute-binding protein 7 family.</text>
</comment>
<evidence type="ECO:0000313" key="6">
    <source>
        <dbReference type="Proteomes" id="UP000460549"/>
    </source>
</evidence>
<keyword evidence="2" id="KW-0813">Transport</keyword>
<dbReference type="RefSeq" id="WP_154424705.1">
    <property type="nucleotide sequence ID" value="NZ_VUNN01000004.1"/>
</dbReference>
<proteinExistence type="inferred from homology"/>
<keyword evidence="3 4" id="KW-0732">Signal</keyword>
<dbReference type="GO" id="GO:0055085">
    <property type="term" value="P:transmembrane transport"/>
    <property type="evidence" value="ECO:0007669"/>
    <property type="project" value="InterPro"/>
</dbReference>
<sequence length="341" mass="37215">MKKLVLIAIAMLMVMTLAAQGSTESQKVYEMNAGTSIASGTLKSESVDIAYIETFKEYVEANSDGRIKFNIFYGNSLGSDADVCAGVANGTIEFYIGDITTISGYYKRSLLFSIPGAIASMDEATKLFDSEWGQQFFSDCAEKTNIKILGVVSKGFRNFTTVKVPLEKPEDIKGLTLRVLNNPLFIQMVNSLGGNPVPMDVKELYTALQNGVVDGHENAVPNILQDKTYELEKYLVLDAHTGAYLCGMISNSFYNDLPEDLKKVVDDAAVAAADAARSTANSIIVNGLEKLKQNGVSIYEPSPEELDAWHNAYKSDCMVIAKQQIGEKEVDDFLEAISALK</sequence>
<comment type="caution">
    <text evidence="5">The sequence shown here is derived from an EMBL/GenBank/DDBJ whole genome shotgun (WGS) entry which is preliminary data.</text>
</comment>
<dbReference type="NCBIfam" id="NF037995">
    <property type="entry name" value="TRAP_S1"/>
    <property type="match status" value="1"/>
</dbReference>
<gene>
    <name evidence="5" type="ORF">FYJ80_03290</name>
</gene>
<evidence type="ECO:0000256" key="4">
    <source>
        <dbReference type="SAM" id="SignalP"/>
    </source>
</evidence>
<name>A0A7X2PBI4_9SPIO</name>
<dbReference type="InterPro" id="IPR038404">
    <property type="entry name" value="TRAP_DctP_sf"/>
</dbReference>
<dbReference type="EMBL" id="VUNN01000004">
    <property type="protein sequence ID" value="MSU05803.1"/>
    <property type="molecule type" value="Genomic_DNA"/>
</dbReference>
<dbReference type="PIRSF" id="PIRSF006470">
    <property type="entry name" value="DctB"/>
    <property type="match status" value="1"/>
</dbReference>
<dbReference type="Pfam" id="PF03480">
    <property type="entry name" value="DctP"/>
    <property type="match status" value="1"/>
</dbReference>
<organism evidence="5 6">
    <name type="scientific">Bullifex porci</name>
    <dbReference type="NCBI Taxonomy" id="2606638"/>
    <lineage>
        <taxon>Bacteria</taxon>
        <taxon>Pseudomonadati</taxon>
        <taxon>Spirochaetota</taxon>
        <taxon>Spirochaetia</taxon>
        <taxon>Spirochaetales</taxon>
        <taxon>Spirochaetaceae</taxon>
        <taxon>Bullifex</taxon>
    </lineage>
</organism>
<accession>A0A7X2PBI4</accession>